<evidence type="ECO:0000313" key="1">
    <source>
        <dbReference type="Proteomes" id="UP000038045"/>
    </source>
</evidence>
<dbReference type="AlphaFoldDB" id="A0A0N4Z6F2"/>
<dbReference type="PANTHER" id="PTHR45752">
    <property type="entry name" value="LEUCINE-RICH REPEAT-CONTAINING"/>
    <property type="match status" value="1"/>
</dbReference>
<dbReference type="STRING" id="131310.A0A0N4Z6F2"/>
<name>A0A0N4Z6F2_PARTI</name>
<accession>A0A0N4Z6F2</accession>
<dbReference type="SUPFAM" id="SSF52047">
    <property type="entry name" value="RNI-like"/>
    <property type="match status" value="1"/>
</dbReference>
<dbReference type="PROSITE" id="PS51450">
    <property type="entry name" value="LRR"/>
    <property type="match status" value="1"/>
</dbReference>
<protein>
    <submittedName>
        <fullName evidence="2">Leucine-rich repeat containing protein</fullName>
    </submittedName>
</protein>
<evidence type="ECO:0000313" key="2">
    <source>
        <dbReference type="WBParaSite" id="PTRK_0000275900.2"/>
    </source>
</evidence>
<dbReference type="InterPro" id="IPR001611">
    <property type="entry name" value="Leu-rich_rpt"/>
</dbReference>
<dbReference type="WBParaSite" id="PTRK_0000275900.2">
    <property type="protein sequence ID" value="PTRK_0000275900.2"/>
    <property type="gene ID" value="PTRK_0000275900"/>
</dbReference>
<sequence length="716" mass="83724">MFSIYYDRATPDDITKIVGINDTSIMTNHIFTDQLNHLELNIPYCDFFPTMLRSCKYLKNLIFNGSFPTDEVNLENDFLNALKDLKYLYKFGFNLNKKLSISQTHKIIQSLPNELGVLFLYGNNLQVLSDSFYLLPNLFELDISRNNIESLPLSLLCCTKLQYLNVINSEIGMHYIPIKFKNKFQNTTISLKQFTLSDMVRQPPLIDFTQVLRKTCKCFNSDLLGKGDIPTSLKHVCIRSMNTTTLMDISPYPTFKLDLAECYQCDRCHKVTSNDDHKCVFMFQPNVLRGNKKGIGCRDEDVVNNSRLSEFRYSLPWDLVIEFKDEEIIKFPMFMGQIVSSNEKNVKEGKSSVTLKSPEQTINIYQANPYILKIFMKNIYNLRYGNYIDVNLKKIKNVSPNMICKTITNYYQFKSIKIYTYLTKLTLNIRYNSLVPNALSKCEYLKELNIDSMFPDSRVMLSERFLDVIKNLHCLNVFGFYNNYLMSENDVKELLGCVNSNISILNFENNGLSSLPDVFYKFINLTKVFFSRNNIFSLPTSLSTISTLKEIYIQNSSSKLLYYSPKFKKSKCNIKIIDDPISPQLTDGMEVQEIVKGMLRRTCQCLKAAHQIEMKFEPPTLEEMCMGRFKYSDLEYMGKHIQEMYVENTFVCDTCNKRLKMNGNHKCIFQMKRRGDRRSGQQYYRYILCSNCRVTFFYKATEKFNVQEREFENLIW</sequence>
<dbReference type="InterPro" id="IPR050715">
    <property type="entry name" value="LRR-SigEffector_domain"/>
</dbReference>
<dbReference type="Proteomes" id="UP000038045">
    <property type="component" value="Unplaced"/>
</dbReference>
<keyword evidence="1" id="KW-1185">Reference proteome</keyword>
<dbReference type="PANTHER" id="PTHR45752:SF187">
    <property type="entry name" value="LEUCINE-RICH REPEAT AND IQ DOMAIN-CONTAINING PROTEIN 4"/>
    <property type="match status" value="1"/>
</dbReference>
<proteinExistence type="predicted"/>
<reference evidence="2" key="1">
    <citation type="submission" date="2017-02" db="UniProtKB">
        <authorList>
            <consortium name="WormBaseParasite"/>
        </authorList>
    </citation>
    <scope>IDENTIFICATION</scope>
</reference>
<dbReference type="InterPro" id="IPR032675">
    <property type="entry name" value="LRR_dom_sf"/>
</dbReference>
<dbReference type="SUPFAM" id="SSF52058">
    <property type="entry name" value="L domain-like"/>
    <property type="match status" value="1"/>
</dbReference>
<dbReference type="Gene3D" id="3.80.10.10">
    <property type="entry name" value="Ribonuclease Inhibitor"/>
    <property type="match status" value="2"/>
</dbReference>
<organism evidence="1 2">
    <name type="scientific">Parastrongyloides trichosuri</name>
    <name type="common">Possum-specific nematode worm</name>
    <dbReference type="NCBI Taxonomy" id="131310"/>
    <lineage>
        <taxon>Eukaryota</taxon>
        <taxon>Metazoa</taxon>
        <taxon>Ecdysozoa</taxon>
        <taxon>Nematoda</taxon>
        <taxon>Chromadorea</taxon>
        <taxon>Rhabditida</taxon>
        <taxon>Tylenchina</taxon>
        <taxon>Panagrolaimomorpha</taxon>
        <taxon>Strongyloidoidea</taxon>
        <taxon>Strongyloididae</taxon>
        <taxon>Parastrongyloides</taxon>
    </lineage>
</organism>